<dbReference type="EMBL" id="JAACJM010000086">
    <property type="protein sequence ID" value="KAF5348406.1"/>
    <property type="molecule type" value="Genomic_DNA"/>
</dbReference>
<dbReference type="AlphaFoldDB" id="A0A8H5CWI3"/>
<gene>
    <name evidence="1" type="ORF">D9758_010938</name>
</gene>
<sequence>MFRHLGNEVSKDWAVPPDSELDVVNRAVWKKVDQRLCSAVRASLAVRLNGFPMCTQRIGHSPLDTLPAMLHTNGSEKGDGIEDWTLFEGSPMVPEDDHDDVVFERVVRLRNILQVLDDGLGKKDTKEHEFEHSRVTYLGVFG</sequence>
<name>A0A8H5CWI3_9AGAR</name>
<reference evidence="1 2" key="1">
    <citation type="journal article" date="2020" name="ISME J.">
        <title>Uncovering the hidden diversity of litter-decomposition mechanisms in mushroom-forming fungi.</title>
        <authorList>
            <person name="Floudas D."/>
            <person name="Bentzer J."/>
            <person name="Ahren D."/>
            <person name="Johansson T."/>
            <person name="Persson P."/>
            <person name="Tunlid A."/>
        </authorList>
    </citation>
    <scope>NUCLEOTIDE SEQUENCE [LARGE SCALE GENOMIC DNA]</scope>
    <source>
        <strain evidence="1 2">CBS 291.85</strain>
    </source>
</reference>
<keyword evidence="2" id="KW-1185">Reference proteome</keyword>
<evidence type="ECO:0000313" key="1">
    <source>
        <dbReference type="EMBL" id="KAF5348406.1"/>
    </source>
</evidence>
<dbReference type="Proteomes" id="UP000559256">
    <property type="component" value="Unassembled WGS sequence"/>
</dbReference>
<comment type="caution">
    <text evidence="1">The sequence shown here is derived from an EMBL/GenBank/DDBJ whole genome shotgun (WGS) entry which is preliminary data.</text>
</comment>
<organism evidence="1 2">
    <name type="scientific">Tetrapyrgos nigripes</name>
    <dbReference type="NCBI Taxonomy" id="182062"/>
    <lineage>
        <taxon>Eukaryota</taxon>
        <taxon>Fungi</taxon>
        <taxon>Dikarya</taxon>
        <taxon>Basidiomycota</taxon>
        <taxon>Agaricomycotina</taxon>
        <taxon>Agaricomycetes</taxon>
        <taxon>Agaricomycetidae</taxon>
        <taxon>Agaricales</taxon>
        <taxon>Marasmiineae</taxon>
        <taxon>Marasmiaceae</taxon>
        <taxon>Tetrapyrgos</taxon>
    </lineage>
</organism>
<accession>A0A8H5CWI3</accession>
<proteinExistence type="predicted"/>
<evidence type="ECO:0000313" key="2">
    <source>
        <dbReference type="Proteomes" id="UP000559256"/>
    </source>
</evidence>
<protein>
    <submittedName>
        <fullName evidence="1">Uncharacterized protein</fullName>
    </submittedName>
</protein>